<comment type="caution">
    <text evidence="1">The sequence shown here is derived from an EMBL/GenBank/DDBJ whole genome shotgun (WGS) entry which is preliminary data.</text>
</comment>
<dbReference type="RefSeq" id="WP_116974958.1">
    <property type="nucleotide sequence ID" value="NZ_QPMM01000002.1"/>
</dbReference>
<dbReference type="Pfam" id="PF12771">
    <property type="entry name" value="SusD-like_2"/>
    <property type="match status" value="2"/>
</dbReference>
<dbReference type="EMBL" id="QPMM01000002">
    <property type="protein sequence ID" value="RFS24964.1"/>
    <property type="molecule type" value="Genomic_DNA"/>
</dbReference>
<evidence type="ECO:0000313" key="2">
    <source>
        <dbReference type="Proteomes" id="UP000260644"/>
    </source>
</evidence>
<dbReference type="InterPro" id="IPR011990">
    <property type="entry name" value="TPR-like_helical_dom_sf"/>
</dbReference>
<keyword evidence="1" id="KW-0449">Lipoprotein</keyword>
<evidence type="ECO:0000313" key="1">
    <source>
        <dbReference type="EMBL" id="RFS24964.1"/>
    </source>
</evidence>
<accession>A0A3E1YEP7</accession>
<dbReference type="Proteomes" id="UP000260644">
    <property type="component" value="Unassembled WGS sequence"/>
</dbReference>
<proteinExistence type="predicted"/>
<keyword evidence="2" id="KW-1185">Reference proteome</keyword>
<protein>
    <submittedName>
        <fullName evidence="1">SusD/RagB family nutrient-binding outer membrane lipoprotein</fullName>
    </submittedName>
</protein>
<name>A0A3E1YEP7_9BACT</name>
<sequence length="612" mass="68157">MKIINKYIAGLLLLGTLSQSCKKTLIDINTNPNLLNDVAPEYLFTGSTTDINFGSRDRISQRYGATMTYMQYLVPDASTTQSLSGKYCDPNKATGPSPDFIFYSDYFKSTGRDMGRIIEKINSLTGEQQTKYQGLKGICMIVDVYHAWRVADIFGAMPYSQAFNDAQFPLPKYDFDFDLYKVFDQKLKDAATLLKNNTANQIALGNQDLFYNGDYDAWYRLANTLRIKIAQRYEKRDAGQLTSVLNDVATNFGSKIMNPSQIDPASDGSFAINFTRDWANNVDDINVILFNYNASFAFVEYLKSMNDPRLPLMLRENDFGDNSTQYLNVKANGNAATLAALALPENKVRYWGKHAAPESAGEPGYGSTGGDRNKAFVMADGSTSNLGFLSAVQTRLFIKNGGFGGFDSRSDRKLMHTDETYADGSTIKMKSFFLTYAETCFMMAEIAEKGGNGLGATAQQWFYKGVEASFNQYRSFGIATKVPNAADANIGTFATPAKLPYKGLASIYSQSWVHFMMQPDEAWAMWKRTGYPQFTNTRPGNNGTIGDGSTIAYLENLWDGGKNLLIPRRNMLNVSSTLNQENYNAAVKGMIDKDPAYGTTSQDTKGRIWWDK</sequence>
<dbReference type="OrthoDB" id="9766256at2"/>
<dbReference type="Gene3D" id="1.25.40.390">
    <property type="match status" value="2"/>
</dbReference>
<dbReference type="InterPro" id="IPR041662">
    <property type="entry name" value="SusD-like_2"/>
</dbReference>
<dbReference type="PROSITE" id="PS51257">
    <property type="entry name" value="PROKAR_LIPOPROTEIN"/>
    <property type="match status" value="1"/>
</dbReference>
<dbReference type="SUPFAM" id="SSF48452">
    <property type="entry name" value="TPR-like"/>
    <property type="match status" value="1"/>
</dbReference>
<organism evidence="1 2">
    <name type="scientific">Chitinophaga silvatica</name>
    <dbReference type="NCBI Taxonomy" id="2282649"/>
    <lineage>
        <taxon>Bacteria</taxon>
        <taxon>Pseudomonadati</taxon>
        <taxon>Bacteroidota</taxon>
        <taxon>Chitinophagia</taxon>
        <taxon>Chitinophagales</taxon>
        <taxon>Chitinophagaceae</taxon>
        <taxon>Chitinophaga</taxon>
    </lineage>
</organism>
<dbReference type="AlphaFoldDB" id="A0A3E1YEP7"/>
<reference evidence="1 2" key="1">
    <citation type="submission" date="2018-07" db="EMBL/GenBank/DDBJ databases">
        <title>Chitinophaga K2CV101002-2 sp. nov., isolated from a monsoon evergreen broad-leaved forest soil.</title>
        <authorList>
            <person name="Lv Y."/>
        </authorList>
    </citation>
    <scope>NUCLEOTIDE SEQUENCE [LARGE SCALE GENOMIC DNA]</scope>
    <source>
        <strain evidence="1 2">GDMCC 1.1288</strain>
    </source>
</reference>
<gene>
    <name evidence="1" type="ORF">DVR12_07185</name>
</gene>